<accession>A0ACD1GE82</accession>
<proteinExistence type="predicted"/>
<organism evidence="1 2">
    <name type="scientific">Aspergillus brunneoviolaceus CBS 621.78</name>
    <dbReference type="NCBI Taxonomy" id="1450534"/>
    <lineage>
        <taxon>Eukaryota</taxon>
        <taxon>Fungi</taxon>
        <taxon>Dikarya</taxon>
        <taxon>Ascomycota</taxon>
        <taxon>Pezizomycotina</taxon>
        <taxon>Eurotiomycetes</taxon>
        <taxon>Eurotiomycetidae</taxon>
        <taxon>Eurotiales</taxon>
        <taxon>Aspergillaceae</taxon>
        <taxon>Aspergillus</taxon>
        <taxon>Aspergillus subgen. Circumdati</taxon>
    </lineage>
</organism>
<dbReference type="Proteomes" id="UP000249057">
    <property type="component" value="Unassembled WGS sequence"/>
</dbReference>
<protein>
    <submittedName>
        <fullName evidence="1">LEA domain protein</fullName>
    </submittedName>
</protein>
<reference evidence="1" key="1">
    <citation type="submission" date="2018-02" db="EMBL/GenBank/DDBJ databases">
        <title>The genomes of Aspergillus section Nigri reveals drivers in fungal speciation.</title>
        <authorList>
            <consortium name="DOE Joint Genome Institute"/>
            <person name="Vesth T.C."/>
            <person name="Nybo J."/>
            <person name="Theobald S."/>
            <person name="Brandl J."/>
            <person name="Frisvad J.C."/>
            <person name="Nielsen K.F."/>
            <person name="Lyhne E.K."/>
            <person name="Kogle M.E."/>
            <person name="Kuo A."/>
            <person name="Riley R."/>
            <person name="Clum A."/>
            <person name="Nolan M."/>
            <person name="Lipzen A."/>
            <person name="Salamov A."/>
            <person name="Henrissat B."/>
            <person name="Wiebenga A."/>
            <person name="De vries R.P."/>
            <person name="Grigoriev I.V."/>
            <person name="Mortensen U.H."/>
            <person name="Andersen M.R."/>
            <person name="Baker S.E."/>
        </authorList>
    </citation>
    <scope>NUCLEOTIDE SEQUENCE</scope>
    <source>
        <strain evidence="1">CBS 621.78</strain>
    </source>
</reference>
<gene>
    <name evidence="1" type="ORF">BO95DRAFT_385352</name>
</gene>
<sequence>MEDWDISKPPASLPSINLTRLGPGISFLLPLSRRGHGPGLILLVPNTDHSLDIIDGVPSPLIKWAEEGYSVVEVQEQALAGGGGHDAFTIALDALAASKDCDNGKIGLIVYDPHLWTSVATTIPGIPSIVAIVMYGEAGAKLPSACTPAAQPILCHLAGTRPKTQSRQTSQPSQEYYYPTAKSFLFATPFADDFLYGPESISHTRSLSFLKPLMAGPYFDLEAIWDEHTFYEFTDRSVEHTMSTMVAQPYVNHVPTLTGGIGRESLTHFYRHNFIFNNSADTETELISRSLGIDRVIDEFIFKFTHDRELDWLLPGVPPTQKRAAIPFTAIVNIRGDRLYHEHISWDQGTVLAQLGLIPDYLPFPCPLPDGRRVEYRVPVCGIATAEKLRDHTAVPSNQLFEYKVREYMEEP</sequence>
<evidence type="ECO:0000313" key="2">
    <source>
        <dbReference type="Proteomes" id="UP000249057"/>
    </source>
</evidence>
<evidence type="ECO:0000313" key="1">
    <source>
        <dbReference type="EMBL" id="RAH47493.1"/>
    </source>
</evidence>
<keyword evidence="2" id="KW-1185">Reference proteome</keyword>
<name>A0ACD1GE82_9EURO</name>
<dbReference type="EMBL" id="KZ825329">
    <property type="protein sequence ID" value="RAH47493.1"/>
    <property type="molecule type" value="Genomic_DNA"/>
</dbReference>